<sequence>MKRRRVIILFDRKVPDGKVDPYFLDKVRAEIYGIVKFLAAQFPIPDAARKILVEYKDSIDAKETKKHANHLIEFADVFEVRKLPENPDRQQLKDNFSGLIWGSARSTKQPHETLYLAYLFFCDCMNIKPIPLNTFKSALPDALKETGQQAPIQERVKDGYLVTNIYWKTPHQDTFKRWES</sequence>
<reference evidence="2 3" key="1">
    <citation type="submission" date="2017-11" db="EMBL/GenBank/DDBJ databases">
        <title>Reclassification of Bisgaard taxon 5 as Caviibacterium pharyngocola gen. nov., sp. nov.</title>
        <authorList>
            <person name="Christensen H."/>
        </authorList>
    </citation>
    <scope>NUCLEOTIDE SEQUENCE [LARGE SCALE GENOMIC DNA]</scope>
    <source>
        <strain evidence="2 3">7_3</strain>
    </source>
</reference>
<feature type="domain" description="DNA primase/nucleoside triphosphatase C-terminal" evidence="1">
    <location>
        <begin position="92"/>
        <end position="164"/>
    </location>
</feature>
<gene>
    <name evidence="2" type="ORF">CVP04_11380</name>
</gene>
<dbReference type="InterPro" id="IPR036388">
    <property type="entry name" value="WH-like_DNA-bd_sf"/>
</dbReference>
<protein>
    <recommendedName>
        <fullName evidence="1">DNA primase/nucleoside triphosphatase C-terminal domain-containing protein</fullName>
    </recommendedName>
</protein>
<dbReference type="InterPro" id="IPR036390">
    <property type="entry name" value="WH_DNA-bd_sf"/>
</dbReference>
<dbReference type="Pfam" id="PF03288">
    <property type="entry name" value="Pox_D5"/>
    <property type="match status" value="1"/>
</dbReference>
<evidence type="ECO:0000259" key="1">
    <source>
        <dbReference type="Pfam" id="PF03288"/>
    </source>
</evidence>
<proteinExistence type="predicted"/>
<organism evidence="2 3">
    <name type="scientific">Caviibacterium pharyngocola</name>
    <dbReference type="NCBI Taxonomy" id="28159"/>
    <lineage>
        <taxon>Bacteria</taxon>
        <taxon>Pseudomonadati</taxon>
        <taxon>Pseudomonadota</taxon>
        <taxon>Gammaproteobacteria</taxon>
        <taxon>Pasteurellales</taxon>
        <taxon>Pasteurellaceae</taxon>
        <taxon>Caviibacterium</taxon>
    </lineage>
</organism>
<evidence type="ECO:0000313" key="2">
    <source>
        <dbReference type="EMBL" id="PJG81975.1"/>
    </source>
</evidence>
<dbReference type="InterPro" id="IPR004968">
    <property type="entry name" value="DNA_primase/NTPase_C"/>
</dbReference>
<dbReference type="AlphaFoldDB" id="A0A2M8RSV7"/>
<dbReference type="Gene3D" id="1.10.10.10">
    <property type="entry name" value="Winged helix-like DNA-binding domain superfamily/Winged helix DNA-binding domain"/>
    <property type="match status" value="1"/>
</dbReference>
<dbReference type="Proteomes" id="UP000230282">
    <property type="component" value="Unassembled WGS sequence"/>
</dbReference>
<keyword evidence="3" id="KW-1185">Reference proteome</keyword>
<comment type="caution">
    <text evidence="2">The sequence shown here is derived from an EMBL/GenBank/DDBJ whole genome shotgun (WGS) entry which is preliminary data.</text>
</comment>
<dbReference type="SUPFAM" id="SSF46785">
    <property type="entry name" value="Winged helix' DNA-binding domain"/>
    <property type="match status" value="1"/>
</dbReference>
<evidence type="ECO:0000313" key="3">
    <source>
        <dbReference type="Proteomes" id="UP000230282"/>
    </source>
</evidence>
<dbReference type="EMBL" id="PHGZ01000032">
    <property type="protein sequence ID" value="PJG81975.1"/>
    <property type="molecule type" value="Genomic_DNA"/>
</dbReference>
<accession>A0A2M8RSV7</accession>
<dbReference type="OrthoDB" id="784829at2"/>
<name>A0A2M8RSV7_9PAST</name>